<comment type="caution">
    <text evidence="1">The sequence shown here is derived from an EMBL/GenBank/DDBJ whole genome shotgun (WGS) entry which is preliminary data.</text>
</comment>
<sequence length="67" mass="7886">HEIGNTAPIKFASEARKEKKWAREDPEKGKLKQSDVMMGLQVQEFRLQPYNLQIYALKKPPKYKRKA</sequence>
<evidence type="ECO:0000313" key="2">
    <source>
        <dbReference type="Proteomes" id="UP001497525"/>
    </source>
</evidence>
<organism evidence="1 2">
    <name type="scientific">Calicophoron daubneyi</name>
    <name type="common">Rumen fluke</name>
    <name type="synonym">Paramphistomum daubneyi</name>
    <dbReference type="NCBI Taxonomy" id="300641"/>
    <lineage>
        <taxon>Eukaryota</taxon>
        <taxon>Metazoa</taxon>
        <taxon>Spiralia</taxon>
        <taxon>Lophotrochozoa</taxon>
        <taxon>Platyhelminthes</taxon>
        <taxon>Trematoda</taxon>
        <taxon>Digenea</taxon>
        <taxon>Plagiorchiida</taxon>
        <taxon>Pronocephalata</taxon>
        <taxon>Paramphistomoidea</taxon>
        <taxon>Paramphistomidae</taxon>
        <taxon>Calicophoron</taxon>
    </lineage>
</organism>
<accession>A0AAV2TZE4</accession>
<dbReference type="AlphaFoldDB" id="A0AAV2TZE4"/>
<protein>
    <submittedName>
        <fullName evidence="1">Uncharacterized protein</fullName>
    </submittedName>
</protein>
<gene>
    <name evidence="1" type="ORF">CDAUBV1_LOCUS16982</name>
</gene>
<dbReference type="Proteomes" id="UP001497525">
    <property type="component" value="Unassembled WGS sequence"/>
</dbReference>
<proteinExistence type="predicted"/>
<feature type="non-terminal residue" evidence="1">
    <location>
        <position position="1"/>
    </location>
</feature>
<feature type="non-terminal residue" evidence="1">
    <location>
        <position position="67"/>
    </location>
</feature>
<dbReference type="EMBL" id="CAXLJL010000926">
    <property type="protein sequence ID" value="CAL5141647.1"/>
    <property type="molecule type" value="Genomic_DNA"/>
</dbReference>
<reference evidence="1" key="1">
    <citation type="submission" date="2024-06" db="EMBL/GenBank/DDBJ databases">
        <authorList>
            <person name="Liu X."/>
            <person name="Lenzi L."/>
            <person name="Haldenby T S."/>
            <person name="Uol C."/>
        </authorList>
    </citation>
    <scope>NUCLEOTIDE SEQUENCE</scope>
</reference>
<evidence type="ECO:0000313" key="1">
    <source>
        <dbReference type="EMBL" id="CAL5141647.1"/>
    </source>
</evidence>
<name>A0AAV2TZE4_CALDB</name>